<gene>
    <name evidence="3" type="ORF">A2427_00830</name>
</gene>
<accession>A0A1G2ES65</accession>
<feature type="transmembrane region" description="Helical" evidence="1">
    <location>
        <begin position="203"/>
        <end position="227"/>
    </location>
</feature>
<dbReference type="InterPro" id="IPR000421">
    <property type="entry name" value="FA58C"/>
</dbReference>
<organism evidence="3 4">
    <name type="scientific">Candidatus Nealsonbacteria bacterium RIFOXYC1_FULL_40_7</name>
    <dbReference type="NCBI Taxonomy" id="1801678"/>
    <lineage>
        <taxon>Bacteria</taxon>
        <taxon>Candidatus Nealsoniibacteriota</taxon>
    </lineage>
</organism>
<feature type="domain" description="F5/8 type C" evidence="2">
    <location>
        <begin position="558"/>
        <end position="700"/>
    </location>
</feature>
<dbReference type="PROSITE" id="PS50022">
    <property type="entry name" value="FA58C_3"/>
    <property type="match status" value="1"/>
</dbReference>
<evidence type="ECO:0000256" key="1">
    <source>
        <dbReference type="SAM" id="Phobius"/>
    </source>
</evidence>
<name>A0A1G2ES65_9BACT</name>
<keyword evidence="1" id="KW-1133">Transmembrane helix</keyword>
<feature type="transmembrane region" description="Helical" evidence="1">
    <location>
        <begin position="289"/>
        <end position="307"/>
    </location>
</feature>
<dbReference type="EMBL" id="MHMN01000015">
    <property type="protein sequence ID" value="OGZ28577.1"/>
    <property type="molecule type" value="Genomic_DNA"/>
</dbReference>
<evidence type="ECO:0000259" key="2">
    <source>
        <dbReference type="PROSITE" id="PS50022"/>
    </source>
</evidence>
<feature type="transmembrane region" description="Helical" evidence="1">
    <location>
        <begin position="159"/>
        <end position="183"/>
    </location>
</feature>
<dbReference type="AlphaFoldDB" id="A0A1G2ES65"/>
<evidence type="ECO:0000313" key="3">
    <source>
        <dbReference type="EMBL" id="OGZ28577.1"/>
    </source>
</evidence>
<dbReference type="Proteomes" id="UP000176326">
    <property type="component" value="Unassembled WGS sequence"/>
</dbReference>
<reference evidence="3 4" key="1">
    <citation type="journal article" date="2016" name="Nat. Commun.">
        <title>Thousands of microbial genomes shed light on interconnected biogeochemical processes in an aquifer system.</title>
        <authorList>
            <person name="Anantharaman K."/>
            <person name="Brown C.T."/>
            <person name="Hug L.A."/>
            <person name="Sharon I."/>
            <person name="Castelle C.J."/>
            <person name="Probst A.J."/>
            <person name="Thomas B.C."/>
            <person name="Singh A."/>
            <person name="Wilkins M.J."/>
            <person name="Karaoz U."/>
            <person name="Brodie E.L."/>
            <person name="Williams K.H."/>
            <person name="Hubbard S.S."/>
            <person name="Banfield J.F."/>
        </authorList>
    </citation>
    <scope>NUCLEOTIDE SEQUENCE [LARGE SCALE GENOMIC DNA]</scope>
</reference>
<feature type="transmembrane region" description="Helical" evidence="1">
    <location>
        <begin position="381"/>
        <end position="397"/>
    </location>
</feature>
<sequence length="812" mass="93914">MNRTIRNNLPIVLYCLLLIAVSWFAWSGVLSFWFFSGYEPSWLMGVPPTFVGLYRSHAYVYFLDYKLFGWNPAGWYATALILHTLASLSLFGYLYAFTKRLRVAGVAALFFVASPVYQDVLTWGSFNSYYALLLLSVIVSLWFYHCWRNSFKKRFLFGSLFFAFLAFFIRESALTLIGIIFLAELTVYYKAKTFKLSKLFKRMLLFIVVALVYLIVRHFLGAVYGDFSDDSVQLRMGLLQDHLYLRLAWRVVLAFGRHFASLWIPYQWLNAVREFLVDITHGSLFLQKYFFSVIGWTVAGILGSMLYRLRKTNIFPFILFAFGWSVLWISITSYAIPSSDTVLAQDYFWNTRRYMYYANVGASLWWSLLFWELYEKMRKPGLVFLIVFVVLTNILWLRTIEKELLETIHARSRAFYASFQKEFPKISKDYSVYQYPFSEGLNDYLYEWSFVKEVFYPNLENSQFFTENQLARILEKVSKGVYRLDDVLFVGYTAASGVRNEGARVKETLSNIQPFETYGVDTAMFPEGKFPVEIPYIITVGYSATPYGSTDYETRQFIEDRNLFFTNASVIVAATMSQREGEPFLHLLSANLIDSNFGNRSGWIADSIPAVATIDLGSQRSIGALWWNSQEGVRVPSSYRIETSLEGSKWETAASIRLNTKISRIDYFKKPTVARFVRMNIDTTKTGAFAYLDELGVIGERGISFAKRYEDPRRMIHDSMAASGQPAGFAKFSWTTSLNTSDTPPQEKSFPVIPDGMVHEIQFKLPEMEIFSQRGKFFKKFITGFTIDPISPFYINIKYVTLKPQYEITDTK</sequence>
<dbReference type="Pfam" id="PF00754">
    <property type="entry name" value="F5_F8_type_C"/>
    <property type="match status" value="1"/>
</dbReference>
<keyword evidence="1" id="KW-0812">Transmembrane</keyword>
<dbReference type="SUPFAM" id="SSF49785">
    <property type="entry name" value="Galactose-binding domain-like"/>
    <property type="match status" value="1"/>
</dbReference>
<dbReference type="InterPro" id="IPR008979">
    <property type="entry name" value="Galactose-bd-like_sf"/>
</dbReference>
<feature type="transmembrane region" description="Helical" evidence="1">
    <location>
        <begin position="314"/>
        <end position="336"/>
    </location>
</feature>
<keyword evidence="1" id="KW-0472">Membrane</keyword>
<comment type="caution">
    <text evidence="3">The sequence shown here is derived from an EMBL/GenBank/DDBJ whole genome shotgun (WGS) entry which is preliminary data.</text>
</comment>
<protein>
    <recommendedName>
        <fullName evidence="2">F5/8 type C domain-containing protein</fullName>
    </recommendedName>
</protein>
<proteinExistence type="predicted"/>
<feature type="transmembrane region" description="Helical" evidence="1">
    <location>
        <begin position="129"/>
        <end position="147"/>
    </location>
</feature>
<feature type="transmembrane region" description="Helical" evidence="1">
    <location>
        <begin position="73"/>
        <end position="94"/>
    </location>
</feature>
<evidence type="ECO:0000313" key="4">
    <source>
        <dbReference type="Proteomes" id="UP000176326"/>
    </source>
</evidence>
<feature type="transmembrane region" description="Helical" evidence="1">
    <location>
        <begin position="12"/>
        <end position="35"/>
    </location>
</feature>
<dbReference type="Gene3D" id="2.60.120.260">
    <property type="entry name" value="Galactose-binding domain-like"/>
    <property type="match status" value="1"/>
</dbReference>
<feature type="transmembrane region" description="Helical" evidence="1">
    <location>
        <begin position="356"/>
        <end position="374"/>
    </location>
</feature>